<reference evidence="16 17" key="1">
    <citation type="submission" date="2019-07" db="EMBL/GenBank/DDBJ databases">
        <title>Genomic Encyclopedia of Archaeal and Bacterial Type Strains, Phase II (KMG-II): from individual species to whole genera.</title>
        <authorList>
            <person name="Goeker M."/>
        </authorList>
    </citation>
    <scope>NUCLEOTIDE SEQUENCE [LARGE SCALE GENOMIC DNA]</scope>
    <source>
        <strain evidence="16 17">ATCC BAA-1139</strain>
    </source>
</reference>
<dbReference type="SMART" id="SM00982">
    <property type="entry name" value="TRCF"/>
    <property type="match status" value="1"/>
</dbReference>
<dbReference type="Gene3D" id="2.40.10.170">
    <property type="match status" value="1"/>
</dbReference>
<keyword evidence="5 13" id="KW-0378">Hydrolase</keyword>
<name>A0A562VM32_9BACT</name>
<evidence type="ECO:0000256" key="2">
    <source>
        <dbReference type="ARBA" id="ARBA00022490"/>
    </source>
</evidence>
<dbReference type="AlphaFoldDB" id="A0A562VM32"/>
<dbReference type="SMART" id="SM00490">
    <property type="entry name" value="HELICc"/>
    <property type="match status" value="1"/>
</dbReference>
<keyword evidence="8 13" id="KW-0238">DNA-binding</keyword>
<dbReference type="GO" id="GO:0005524">
    <property type="term" value="F:ATP binding"/>
    <property type="evidence" value="ECO:0007669"/>
    <property type="project" value="UniProtKB-UniRule"/>
</dbReference>
<evidence type="ECO:0000256" key="8">
    <source>
        <dbReference type="ARBA" id="ARBA00023125"/>
    </source>
</evidence>
<sequence length="1159" mass="129149">MIAPADTLLKKLLSALNPAQARVRLSGLHGSAPAFVLSFLAERKGGPLVIVTADSDTAAELCQELRFYSARPEAIHLFPSWDTQLLENVSPHPDVTGERLATLSALMNGSARAVVTPWSALSQRVIPRQVLGDASLYLVAGEELDREALLQKLVNLGYAPVPLVEDRGTFAVRGGILDIFPPALPSPVRVEFFGDFVETIRTFDPLSQRSLHPLAELVLLPSREVILMPASVQAFAARLKRRCDDLDIPVVRRRELMEQLQNDCYPAGVEFLQPMFHGPLETLFNYAGADCVTILVDPEGVVAAREAFAADLARAEQRALEHDRIFAPLEELYCDADAVETLIGLGRRVTIPALELSGTEEDAAVFRFDVQDNRDLRIDLAPDSEGVLRPLATKLQGLLAAGVRPFLPCHQQGQAQRLLELLTPYGLPLHMAEEPFADVLARRDQRVEVMVGELSRGCRLPEFGVAIIAEEEIFGQRVRRRGVSELKKKQVLTSLAELKPGDPMVHLEFGVGIYRGLQHLALGGVAGDFLLLEYAGGDKLYLPVDRLGLVQRYVGAEGLEPRIDRLGGSSWEKAKAKARQAIEEMADELLQLYAARQIQEGIAFSPPDDLYKEFEASFAYEETPDQLSAIEDVLSDMQHTRPMDRLICGDVGYGKTEVAMRGAFKAVMDGRQVAVLVPTTVLAQQHMESFRERFKAYPVKVEMLSRFRTPKEQKAILEGVQKGNVDIIIGTHRLLQKDVTFKELGLLIVDEEQRFGVAHKERLKKYRATVDIMTLTATPIPRTLYMSMMGIRDLSIIDTPPVDRLAIKTFVARFNDELIREAVLRELRRGGQIFFVHNRVQSIGAMAEHLQRIVPEARIAVGHGQMNEGELEKVMLGFMHGETNLLLCTTIIESGLDIPSANTLIVNRADAFGLAQLYQLRGRVGRSKVRAYAYFLIPAEGAIPPDARERLKILQEITELGAGFRIATHDLEIRGAGDLLGGRQSGQIAAVGFELYTELLEEAIQRLKGEETVERVEPEIKLRIPAFIPEEYVPDANQRLVLYKKLTQAQASTDIDDVLTELVDRFGKLPPAAGYLLEVMRLRLRLKELLIREVEFDGQRLIFSFHQKTPVSPDTIIALIRQQPKKYQFTPEFRLVVELPDTGFDGVLTEARNVLNRLV</sequence>
<keyword evidence="6" id="KW-0347">Helicase</keyword>
<evidence type="ECO:0000256" key="4">
    <source>
        <dbReference type="ARBA" id="ARBA00022763"/>
    </source>
</evidence>
<dbReference type="Gene3D" id="3.30.2060.10">
    <property type="entry name" value="Penicillin-binding protein 1b domain"/>
    <property type="match status" value="1"/>
</dbReference>
<dbReference type="SUPFAM" id="SSF143517">
    <property type="entry name" value="TRCF domain-like"/>
    <property type="match status" value="1"/>
</dbReference>
<dbReference type="GO" id="GO:0016787">
    <property type="term" value="F:hydrolase activity"/>
    <property type="evidence" value="ECO:0007669"/>
    <property type="project" value="UniProtKB-KW"/>
</dbReference>
<dbReference type="PROSITE" id="PS51192">
    <property type="entry name" value="HELICASE_ATP_BIND_1"/>
    <property type="match status" value="1"/>
</dbReference>
<evidence type="ECO:0000259" key="14">
    <source>
        <dbReference type="PROSITE" id="PS51192"/>
    </source>
</evidence>
<dbReference type="CDD" id="cd17991">
    <property type="entry name" value="DEXHc_TRCF"/>
    <property type="match status" value="1"/>
</dbReference>
<keyword evidence="9 13" id="KW-0234">DNA repair</keyword>
<dbReference type="InterPro" id="IPR014001">
    <property type="entry name" value="Helicase_ATP-bd"/>
</dbReference>
<keyword evidence="2 13" id="KW-0963">Cytoplasm</keyword>
<dbReference type="Pfam" id="PF03461">
    <property type="entry name" value="TRCF"/>
    <property type="match status" value="1"/>
</dbReference>
<dbReference type="SUPFAM" id="SSF141259">
    <property type="entry name" value="CarD-like"/>
    <property type="match status" value="1"/>
</dbReference>
<keyword evidence="17" id="KW-1185">Reference proteome</keyword>
<keyword evidence="7 13" id="KW-0067">ATP-binding</keyword>
<dbReference type="EC" id="3.6.4.-" evidence="13"/>
<dbReference type="SMART" id="SM00487">
    <property type="entry name" value="DEXDc"/>
    <property type="match status" value="1"/>
</dbReference>
<keyword evidence="4 13" id="KW-0227">DNA damage</keyword>
<dbReference type="InterPro" id="IPR041471">
    <property type="entry name" value="UvrB_inter"/>
</dbReference>
<dbReference type="GO" id="GO:0006355">
    <property type="term" value="P:regulation of DNA-templated transcription"/>
    <property type="evidence" value="ECO:0007669"/>
    <property type="project" value="UniProtKB-UniRule"/>
</dbReference>
<comment type="similarity">
    <text evidence="11 13">In the C-terminal section; belongs to the helicase family. RecG subfamily.</text>
</comment>
<protein>
    <recommendedName>
        <fullName evidence="12 13">Transcription-repair-coupling factor</fullName>
        <shortName evidence="13">TRCF</shortName>
        <ecNumber evidence="13">3.6.4.-</ecNumber>
    </recommendedName>
</protein>
<evidence type="ECO:0000256" key="6">
    <source>
        <dbReference type="ARBA" id="ARBA00022806"/>
    </source>
</evidence>
<comment type="function">
    <text evidence="13">Couples transcription and DNA repair by recognizing RNA polymerase (RNAP) stalled at DNA lesions. Mediates ATP-dependent release of RNAP and its truncated transcript from the DNA, and recruitment of nucleotide excision repair machinery to the damaged site.</text>
</comment>
<dbReference type="FunFam" id="3.40.50.300:FF:000546">
    <property type="entry name" value="Transcription-repair-coupling factor"/>
    <property type="match status" value="1"/>
</dbReference>
<dbReference type="Gene3D" id="3.40.50.300">
    <property type="entry name" value="P-loop containing nucleotide triphosphate hydrolases"/>
    <property type="match status" value="2"/>
</dbReference>
<dbReference type="GO" id="GO:0003678">
    <property type="term" value="F:DNA helicase activity"/>
    <property type="evidence" value="ECO:0007669"/>
    <property type="project" value="TreeGrafter"/>
</dbReference>
<evidence type="ECO:0000256" key="1">
    <source>
        <dbReference type="ARBA" id="ARBA00004496"/>
    </source>
</evidence>
<dbReference type="InterPro" id="IPR011545">
    <property type="entry name" value="DEAD/DEAH_box_helicase_dom"/>
</dbReference>
<dbReference type="RefSeq" id="WP_145022497.1">
    <property type="nucleotide sequence ID" value="NZ_VLLN01000012.1"/>
</dbReference>
<dbReference type="GO" id="GO:0005737">
    <property type="term" value="C:cytoplasm"/>
    <property type="evidence" value="ECO:0007669"/>
    <property type="project" value="UniProtKB-SubCell"/>
</dbReference>
<evidence type="ECO:0000256" key="7">
    <source>
        <dbReference type="ARBA" id="ARBA00022840"/>
    </source>
</evidence>
<dbReference type="PROSITE" id="PS51194">
    <property type="entry name" value="HELICASE_CTER"/>
    <property type="match status" value="1"/>
</dbReference>
<dbReference type="InterPro" id="IPR047112">
    <property type="entry name" value="RecG/Mfd"/>
</dbReference>
<dbReference type="Pfam" id="PF00270">
    <property type="entry name" value="DEAD"/>
    <property type="match status" value="1"/>
</dbReference>
<feature type="domain" description="Helicase C-terminal" evidence="15">
    <location>
        <begin position="818"/>
        <end position="972"/>
    </location>
</feature>
<evidence type="ECO:0000256" key="9">
    <source>
        <dbReference type="ARBA" id="ARBA00023204"/>
    </source>
</evidence>
<dbReference type="Pfam" id="PF00271">
    <property type="entry name" value="Helicase_C"/>
    <property type="match status" value="1"/>
</dbReference>
<evidence type="ECO:0000256" key="13">
    <source>
        <dbReference type="HAMAP-Rule" id="MF_00969"/>
    </source>
</evidence>
<dbReference type="InterPro" id="IPR003711">
    <property type="entry name" value="CarD-like/TRCF_RID"/>
</dbReference>
<dbReference type="InterPro" id="IPR027417">
    <property type="entry name" value="P-loop_NTPase"/>
</dbReference>
<evidence type="ECO:0000313" key="16">
    <source>
        <dbReference type="EMBL" id="TWJ18945.1"/>
    </source>
</evidence>
<comment type="subcellular location">
    <subcellularLocation>
        <location evidence="1 13">Cytoplasm</location>
    </subcellularLocation>
</comment>
<dbReference type="EMBL" id="VLLN01000012">
    <property type="protein sequence ID" value="TWJ18945.1"/>
    <property type="molecule type" value="Genomic_DNA"/>
</dbReference>
<dbReference type="HAMAP" id="MF_00969">
    <property type="entry name" value="TRCF"/>
    <property type="match status" value="1"/>
</dbReference>
<dbReference type="InterPro" id="IPR037235">
    <property type="entry name" value="TRCF-like_C_D7"/>
</dbReference>
<evidence type="ECO:0000256" key="11">
    <source>
        <dbReference type="ARBA" id="ARBA00061399"/>
    </source>
</evidence>
<dbReference type="GO" id="GO:0003684">
    <property type="term" value="F:damaged DNA binding"/>
    <property type="evidence" value="ECO:0007669"/>
    <property type="project" value="InterPro"/>
</dbReference>
<feature type="domain" description="Helicase ATP-binding" evidence="14">
    <location>
        <begin position="636"/>
        <end position="797"/>
    </location>
</feature>
<dbReference type="Pfam" id="PF02559">
    <property type="entry name" value="CarD_TRCF_RID"/>
    <property type="match status" value="1"/>
</dbReference>
<evidence type="ECO:0000256" key="5">
    <source>
        <dbReference type="ARBA" id="ARBA00022801"/>
    </source>
</evidence>
<dbReference type="SUPFAM" id="SSF52540">
    <property type="entry name" value="P-loop containing nucleoside triphosphate hydrolases"/>
    <property type="match status" value="4"/>
</dbReference>
<dbReference type="InterPro" id="IPR005118">
    <property type="entry name" value="TRCF_C"/>
</dbReference>
<dbReference type="InterPro" id="IPR004576">
    <property type="entry name" value="Mfd"/>
</dbReference>
<gene>
    <name evidence="13" type="primary">mfd</name>
    <name evidence="16" type="ORF">JN12_02160</name>
</gene>
<dbReference type="Gene3D" id="3.40.50.11180">
    <property type="match status" value="1"/>
</dbReference>
<dbReference type="Pfam" id="PF17757">
    <property type="entry name" value="UvrB_inter"/>
    <property type="match status" value="1"/>
</dbReference>
<organism evidence="16 17">
    <name type="scientific">Geobacter argillaceus</name>
    <dbReference type="NCBI Taxonomy" id="345631"/>
    <lineage>
        <taxon>Bacteria</taxon>
        <taxon>Pseudomonadati</taxon>
        <taxon>Thermodesulfobacteriota</taxon>
        <taxon>Desulfuromonadia</taxon>
        <taxon>Geobacterales</taxon>
        <taxon>Geobacteraceae</taxon>
        <taxon>Geobacter</taxon>
    </lineage>
</organism>
<dbReference type="NCBIfam" id="TIGR00580">
    <property type="entry name" value="mfd"/>
    <property type="match status" value="1"/>
</dbReference>
<dbReference type="Gene3D" id="3.90.1150.50">
    <property type="entry name" value="Transcription-repair-coupling factor, D7 domain"/>
    <property type="match status" value="1"/>
</dbReference>
<keyword evidence="3 13" id="KW-0547">Nucleotide-binding</keyword>
<dbReference type="SMART" id="SM01058">
    <property type="entry name" value="CarD_TRCF"/>
    <property type="match status" value="1"/>
</dbReference>
<evidence type="ECO:0000259" key="15">
    <source>
        <dbReference type="PROSITE" id="PS51194"/>
    </source>
</evidence>
<dbReference type="GO" id="GO:0000716">
    <property type="term" value="P:transcription-coupled nucleotide-excision repair, DNA damage recognition"/>
    <property type="evidence" value="ECO:0007669"/>
    <property type="project" value="UniProtKB-UniRule"/>
</dbReference>
<dbReference type="InterPro" id="IPR001650">
    <property type="entry name" value="Helicase_C-like"/>
</dbReference>
<proteinExistence type="inferred from homology"/>
<accession>A0A562VM32</accession>
<dbReference type="Proteomes" id="UP000319449">
    <property type="component" value="Unassembled WGS sequence"/>
</dbReference>
<dbReference type="PANTHER" id="PTHR47964:SF1">
    <property type="entry name" value="ATP-DEPENDENT DNA HELICASE HOMOLOG RECG, CHLOROPLASTIC"/>
    <property type="match status" value="1"/>
</dbReference>
<evidence type="ECO:0000256" key="10">
    <source>
        <dbReference type="ARBA" id="ARBA00061104"/>
    </source>
</evidence>
<evidence type="ECO:0000313" key="17">
    <source>
        <dbReference type="Proteomes" id="UP000319449"/>
    </source>
</evidence>
<dbReference type="InterPro" id="IPR036101">
    <property type="entry name" value="CarD-like/TRCF_RID_sf"/>
</dbReference>
<dbReference type="OrthoDB" id="9804325at2"/>
<evidence type="ECO:0000256" key="3">
    <source>
        <dbReference type="ARBA" id="ARBA00022741"/>
    </source>
</evidence>
<comment type="similarity">
    <text evidence="10 13">In the N-terminal section; belongs to the UvrB family.</text>
</comment>
<comment type="caution">
    <text evidence="16">The sequence shown here is derived from an EMBL/GenBank/DDBJ whole genome shotgun (WGS) entry which is preliminary data.</text>
</comment>
<evidence type="ECO:0000256" key="12">
    <source>
        <dbReference type="ARBA" id="ARBA00070128"/>
    </source>
</evidence>
<dbReference type="PANTHER" id="PTHR47964">
    <property type="entry name" value="ATP-DEPENDENT DNA HELICASE HOMOLOG RECG, CHLOROPLASTIC"/>
    <property type="match status" value="1"/>
</dbReference>